<evidence type="ECO:0000256" key="1">
    <source>
        <dbReference type="ARBA" id="ARBA00004141"/>
    </source>
</evidence>
<name>A0ABD5YML9_9EURY</name>
<keyword evidence="4 5" id="KW-0472">Membrane</keyword>
<evidence type="ECO:0000256" key="4">
    <source>
        <dbReference type="ARBA" id="ARBA00023136"/>
    </source>
</evidence>
<feature type="transmembrane region" description="Helical" evidence="5">
    <location>
        <begin position="35"/>
        <end position="54"/>
    </location>
</feature>
<evidence type="ECO:0000256" key="2">
    <source>
        <dbReference type="ARBA" id="ARBA00022692"/>
    </source>
</evidence>
<dbReference type="Pfam" id="PF00892">
    <property type="entry name" value="EamA"/>
    <property type="match status" value="2"/>
</dbReference>
<keyword evidence="3 5" id="KW-1133">Transmembrane helix</keyword>
<feature type="transmembrane region" description="Helical" evidence="5">
    <location>
        <begin position="123"/>
        <end position="140"/>
    </location>
</feature>
<feature type="transmembrane region" description="Helical" evidence="5">
    <location>
        <begin position="94"/>
        <end position="116"/>
    </location>
</feature>
<evidence type="ECO:0000313" key="8">
    <source>
        <dbReference type="Proteomes" id="UP001596417"/>
    </source>
</evidence>
<feature type="transmembrane region" description="Helical" evidence="5">
    <location>
        <begin position="184"/>
        <end position="203"/>
    </location>
</feature>
<dbReference type="GeneID" id="76199761"/>
<dbReference type="InterPro" id="IPR050638">
    <property type="entry name" value="AA-Vitamin_Transporters"/>
</dbReference>
<dbReference type="InterPro" id="IPR000620">
    <property type="entry name" value="EamA_dom"/>
</dbReference>
<reference evidence="7 8" key="1">
    <citation type="journal article" date="2019" name="Int. J. Syst. Evol. Microbiol.">
        <title>The Global Catalogue of Microorganisms (GCM) 10K type strain sequencing project: providing services to taxonomists for standard genome sequencing and annotation.</title>
        <authorList>
            <consortium name="The Broad Institute Genomics Platform"/>
            <consortium name="The Broad Institute Genome Sequencing Center for Infectious Disease"/>
            <person name="Wu L."/>
            <person name="Ma J."/>
        </authorList>
    </citation>
    <scope>NUCLEOTIDE SEQUENCE [LARGE SCALE GENOMIC DNA]</scope>
    <source>
        <strain evidence="7 8">RDMS1</strain>
    </source>
</reference>
<dbReference type="EMBL" id="JBHTAX010000001">
    <property type="protein sequence ID" value="MFC7190177.1"/>
    <property type="molecule type" value="Genomic_DNA"/>
</dbReference>
<evidence type="ECO:0000256" key="3">
    <source>
        <dbReference type="ARBA" id="ARBA00022989"/>
    </source>
</evidence>
<accession>A0ABD5YML9</accession>
<comment type="subcellular location">
    <subcellularLocation>
        <location evidence="1">Membrane</location>
        <topology evidence="1">Multi-pass membrane protein</topology>
    </subcellularLocation>
</comment>
<keyword evidence="8" id="KW-1185">Reference proteome</keyword>
<dbReference type="PANTHER" id="PTHR32322:SF2">
    <property type="entry name" value="EAMA DOMAIN-CONTAINING PROTEIN"/>
    <property type="match status" value="1"/>
</dbReference>
<protein>
    <submittedName>
        <fullName evidence="7">DMT family transporter</fullName>
    </submittedName>
</protein>
<dbReference type="InterPro" id="IPR037185">
    <property type="entry name" value="EmrE-like"/>
</dbReference>
<organism evidence="7 8">
    <name type="scientific">Halocatena marina</name>
    <dbReference type="NCBI Taxonomy" id="2934937"/>
    <lineage>
        <taxon>Archaea</taxon>
        <taxon>Methanobacteriati</taxon>
        <taxon>Methanobacteriota</taxon>
        <taxon>Stenosarchaea group</taxon>
        <taxon>Halobacteria</taxon>
        <taxon>Halobacteriales</taxon>
        <taxon>Natronomonadaceae</taxon>
        <taxon>Halocatena</taxon>
    </lineage>
</organism>
<feature type="transmembrane region" description="Helical" evidence="5">
    <location>
        <begin position="248"/>
        <end position="267"/>
    </location>
</feature>
<dbReference type="GO" id="GO:0016020">
    <property type="term" value="C:membrane"/>
    <property type="evidence" value="ECO:0007669"/>
    <property type="project" value="UniProtKB-SubCell"/>
</dbReference>
<feature type="transmembrane region" description="Helical" evidence="5">
    <location>
        <begin position="273"/>
        <end position="291"/>
    </location>
</feature>
<feature type="transmembrane region" description="Helical" evidence="5">
    <location>
        <begin position="152"/>
        <end position="172"/>
    </location>
</feature>
<dbReference type="AlphaFoldDB" id="A0ABD5YML9"/>
<dbReference type="SUPFAM" id="SSF103481">
    <property type="entry name" value="Multidrug resistance efflux transporter EmrE"/>
    <property type="match status" value="2"/>
</dbReference>
<feature type="domain" description="EamA" evidence="6">
    <location>
        <begin position="153"/>
        <end position="288"/>
    </location>
</feature>
<dbReference type="Proteomes" id="UP001596417">
    <property type="component" value="Unassembled WGS sequence"/>
</dbReference>
<comment type="caution">
    <text evidence="7">The sequence shown here is derived from an EMBL/GenBank/DDBJ whole genome shotgun (WGS) entry which is preliminary data.</text>
</comment>
<gene>
    <name evidence="7" type="ORF">ACFQL7_10145</name>
</gene>
<dbReference type="RefSeq" id="WP_264554541.1">
    <property type="nucleotide sequence ID" value="NZ_CP109979.1"/>
</dbReference>
<feature type="transmembrane region" description="Helical" evidence="5">
    <location>
        <begin position="66"/>
        <end position="88"/>
    </location>
</feature>
<dbReference type="PANTHER" id="PTHR32322">
    <property type="entry name" value="INNER MEMBRANE TRANSPORTER"/>
    <property type="match status" value="1"/>
</dbReference>
<proteinExistence type="predicted"/>
<keyword evidence="2 5" id="KW-0812">Transmembrane</keyword>
<evidence type="ECO:0000313" key="7">
    <source>
        <dbReference type="EMBL" id="MFC7190177.1"/>
    </source>
</evidence>
<evidence type="ECO:0000259" key="6">
    <source>
        <dbReference type="Pfam" id="PF00892"/>
    </source>
</evidence>
<feature type="domain" description="EamA" evidence="6">
    <location>
        <begin position="9"/>
        <end position="139"/>
    </location>
</feature>
<sequence length="309" mass="33122">MSRYRTTGLFVLLAALWGSSFVATRAALSAVPPVLLAALRFDIAGMLMLWYAIVSTDRWRPSTRSGWIEVSVGGVLFVAAHHALLFIGQQYVTSAVASIIVSLDPVLAAVFSNLLLTTERLSWNEIVGICLGVFGTTFIANPTSRTLASADIRGVGFVFLAAGAFALGAVITKRYRTSIPAQSMQAWMMLIGAALLHAASVGLPNESLASVTWSPVALAALGYLSIVGAGGGYLIYFTLLDRIGPVQINLIGYVAPVFAALNGWVFLGEPITATMFFGFMTITIGFVIAKYDEIGEEVTRLRQFTLIRE</sequence>
<feature type="transmembrane region" description="Helical" evidence="5">
    <location>
        <begin position="215"/>
        <end position="236"/>
    </location>
</feature>
<evidence type="ECO:0000256" key="5">
    <source>
        <dbReference type="SAM" id="Phobius"/>
    </source>
</evidence>